<dbReference type="AlphaFoldDB" id="Q7RCQ8"/>
<keyword evidence="1" id="KW-0812">Transmembrane</keyword>
<evidence type="ECO:0000256" key="1">
    <source>
        <dbReference type="SAM" id="Phobius"/>
    </source>
</evidence>
<feature type="transmembrane region" description="Helical" evidence="1">
    <location>
        <begin position="275"/>
        <end position="296"/>
    </location>
</feature>
<dbReference type="PaxDb" id="73239-Q7RCQ8"/>
<keyword evidence="1" id="KW-1133">Transmembrane helix</keyword>
<dbReference type="InParanoid" id="Q7RCQ8"/>
<evidence type="ECO:0000313" key="3">
    <source>
        <dbReference type="Proteomes" id="UP000008553"/>
    </source>
</evidence>
<dbReference type="Pfam" id="PF06022">
    <property type="entry name" value="Cir_Bir_Yir"/>
    <property type="match status" value="1"/>
</dbReference>
<gene>
    <name evidence="2" type="ORF">PY05719</name>
</gene>
<dbReference type="InterPro" id="IPR006477">
    <property type="entry name" value="Yir_bir_cir"/>
</dbReference>
<proteinExistence type="predicted"/>
<sequence>MHFLILIIYFTFFDIVLYISLNFILIKFSIIHCSNFTYVTTNLKYDSNNKKYQFKEDTHFKKYCTGGKCDGDLDKINAGCLYLFNAFFGSSDLFNSVAKGNINIVDYIILWLNYMLSLKENQAKNSLNHFYTTFINNEGYKNTINYIEGYNNYKGLIDKNHNLKNTDMDSNIISELYDAFKLLCEMYSEFDGSTSNCTKYSGKADNFVEKYNKLNKNSNNTDDSSYKQILCTLSSDYDNLKNKCRSFRSLPEITKKCSAQMSGVTSSSSSIANKLFIVLSIFGAIGIFLGISYKYSLFGFRKRFKKQQIREKIKNIKKKINQ</sequence>
<keyword evidence="3" id="KW-1185">Reference proteome</keyword>
<dbReference type="EMBL" id="AABL01001850">
    <property type="protein sequence ID" value="EAA17786.1"/>
    <property type="molecule type" value="Genomic_DNA"/>
</dbReference>
<dbReference type="Proteomes" id="UP000008553">
    <property type="component" value="Unassembled WGS sequence"/>
</dbReference>
<accession>Q7RCQ8</accession>
<keyword evidence="1" id="KW-0472">Membrane</keyword>
<feature type="transmembrane region" description="Helical" evidence="1">
    <location>
        <begin position="7"/>
        <end position="26"/>
    </location>
</feature>
<reference evidence="2 3" key="1">
    <citation type="journal article" date="2002" name="Nature">
        <title>Genome sequence and comparative analysis of the model rodent malaria parasite Plasmodium yoelii yoelii.</title>
        <authorList>
            <person name="Carlton J.M."/>
            <person name="Angiuoli S.V."/>
            <person name="Suh B.B."/>
            <person name="Kooij T.W."/>
            <person name="Pertea M."/>
            <person name="Silva J.C."/>
            <person name="Ermolaeva M.D."/>
            <person name="Allen J.E."/>
            <person name="Selengut J.D."/>
            <person name="Koo H.L."/>
            <person name="Peterson J.D."/>
            <person name="Pop M."/>
            <person name="Kosack D.S."/>
            <person name="Shumway M.F."/>
            <person name="Bidwell S.L."/>
            <person name="Shallom S.J."/>
            <person name="van Aken S.E."/>
            <person name="Riedmuller S.B."/>
            <person name="Feldblyum T.V."/>
            <person name="Cho J.K."/>
            <person name="Quackenbush J."/>
            <person name="Sedegah M."/>
            <person name="Shoaibi A."/>
            <person name="Cummings L.M."/>
            <person name="Florens L."/>
            <person name="Yates J.R."/>
            <person name="Raine J.D."/>
            <person name="Sinden R.E."/>
            <person name="Harris M.A."/>
            <person name="Cunningham D.A."/>
            <person name="Preiser P.R."/>
            <person name="Bergman L.W."/>
            <person name="Vaidya A.B."/>
            <person name="van Lin L.H."/>
            <person name="Janse C.J."/>
            <person name="Waters A.P."/>
            <person name="Smith H.O."/>
            <person name="White O.R."/>
            <person name="Salzberg S.L."/>
            <person name="Venter J.C."/>
            <person name="Fraser C.M."/>
            <person name="Hoffman S.L."/>
            <person name="Gardner M.J."/>
            <person name="Carucci D.J."/>
        </authorList>
    </citation>
    <scope>NUCLEOTIDE SEQUENCE [LARGE SCALE GENOMIC DNA]</scope>
    <source>
        <strain evidence="2 3">17XNL</strain>
    </source>
</reference>
<dbReference type="NCBIfam" id="TIGR01590">
    <property type="entry name" value="yir-bir-cir_Pla"/>
    <property type="match status" value="1"/>
</dbReference>
<protein>
    <submittedName>
        <fullName evidence="2">Yir3 protein</fullName>
    </submittedName>
</protein>
<comment type="caution">
    <text evidence="2">The sequence shown here is derived from an EMBL/GenBank/DDBJ whole genome shotgun (WGS) entry which is preliminary data.</text>
</comment>
<name>Q7RCQ8_PLAYO</name>
<organism evidence="2 3">
    <name type="scientific">Plasmodium yoelii yoelii</name>
    <dbReference type="NCBI Taxonomy" id="73239"/>
    <lineage>
        <taxon>Eukaryota</taxon>
        <taxon>Sar</taxon>
        <taxon>Alveolata</taxon>
        <taxon>Apicomplexa</taxon>
        <taxon>Aconoidasida</taxon>
        <taxon>Haemosporida</taxon>
        <taxon>Plasmodiidae</taxon>
        <taxon>Plasmodium</taxon>
        <taxon>Plasmodium (Vinckeia)</taxon>
    </lineage>
</organism>
<evidence type="ECO:0000313" key="2">
    <source>
        <dbReference type="EMBL" id="EAA17786.1"/>
    </source>
</evidence>